<name>A0AAV0QWB1_9ROSI</name>
<proteinExistence type="inferred from homology"/>
<dbReference type="GO" id="GO:0005739">
    <property type="term" value="C:mitochondrion"/>
    <property type="evidence" value="ECO:0007669"/>
    <property type="project" value="TreeGrafter"/>
</dbReference>
<protein>
    <recommendedName>
        <fullName evidence="5">Pentatricopeptide repeat-containing protein</fullName>
    </recommendedName>
</protein>
<evidence type="ECO:0000313" key="3">
    <source>
        <dbReference type="EMBL" id="CAI0549752.1"/>
    </source>
</evidence>
<dbReference type="PANTHER" id="PTHR45717">
    <property type="entry name" value="OS12G0527900 PROTEIN"/>
    <property type="match status" value="1"/>
</dbReference>
<sequence>MKLRFSRNLLPQNHGRKYDFSSRVLASFFSTEPEQPPPPPPPPLYKRIERVRDPKTSVIPVLDQWVREGNPVGELRFLVARLKSYKRFHHALQISSWMSARCIVPLSSKDAATRLELVYRVHGLADAENYFNNLSKEVKWRNVYGALLYIYVQEKCVEKAEAVVQEMKDKSIGYGSFPFNLLINLYYQVGDFHKLDPLLEQMQKEGIPHDQYTRNNLISAFSAASNLPRMEEIINQVEENPHDSGGVSWDAFTTAASGYLNVGLTDKALAMLKKAEEKMPNHRRATAVEFLLTLYTKSGDKGEVYRVWNAYKPTRKQFAIRYACISICLSKLNDLEGAESIHEECESKCSVYDFRVLNKLLVAYCERGLMEKGESVLEKAAERRASFASSWHILAIGYVNHGLMGKAVEMLKRALSVGRRSWRPSPPILDSCFEYLEKQGDVSGMEELAQLLKDEGPLSRDLYRRFVRTYVAAEKPLDDDEENMTMSGTVA</sequence>
<keyword evidence="4" id="KW-1185">Reference proteome</keyword>
<dbReference type="Gene3D" id="1.25.40.10">
    <property type="entry name" value="Tetratricopeptide repeat domain"/>
    <property type="match status" value="3"/>
</dbReference>
<dbReference type="AlphaFoldDB" id="A0AAV0QWB1"/>
<keyword evidence="2" id="KW-0677">Repeat</keyword>
<gene>
    <name evidence="3" type="ORF">LITE_LOCUS45285</name>
</gene>
<organism evidence="3 4">
    <name type="scientific">Linum tenue</name>
    <dbReference type="NCBI Taxonomy" id="586396"/>
    <lineage>
        <taxon>Eukaryota</taxon>
        <taxon>Viridiplantae</taxon>
        <taxon>Streptophyta</taxon>
        <taxon>Embryophyta</taxon>
        <taxon>Tracheophyta</taxon>
        <taxon>Spermatophyta</taxon>
        <taxon>Magnoliopsida</taxon>
        <taxon>eudicotyledons</taxon>
        <taxon>Gunneridae</taxon>
        <taxon>Pentapetalae</taxon>
        <taxon>rosids</taxon>
        <taxon>fabids</taxon>
        <taxon>Malpighiales</taxon>
        <taxon>Linaceae</taxon>
        <taxon>Linum</taxon>
    </lineage>
</organism>
<dbReference type="Proteomes" id="UP001154282">
    <property type="component" value="Unassembled WGS sequence"/>
</dbReference>
<accession>A0AAV0QWB1</accession>
<dbReference type="InterPro" id="IPR002885">
    <property type="entry name" value="PPR_rpt"/>
</dbReference>
<evidence type="ECO:0000256" key="1">
    <source>
        <dbReference type="ARBA" id="ARBA00007626"/>
    </source>
</evidence>
<evidence type="ECO:0000256" key="2">
    <source>
        <dbReference type="ARBA" id="ARBA00022737"/>
    </source>
</evidence>
<dbReference type="NCBIfam" id="TIGR00756">
    <property type="entry name" value="PPR"/>
    <property type="match status" value="1"/>
</dbReference>
<evidence type="ECO:0008006" key="5">
    <source>
        <dbReference type="Google" id="ProtNLM"/>
    </source>
</evidence>
<dbReference type="InterPro" id="IPR011990">
    <property type="entry name" value="TPR-like_helical_dom_sf"/>
</dbReference>
<dbReference type="PANTHER" id="PTHR45717:SF6">
    <property type="entry name" value="PENTACOTRIPEPTIDE-REPEAT REGION OF PRORP DOMAIN-CONTAINING PROTEIN"/>
    <property type="match status" value="1"/>
</dbReference>
<dbReference type="Pfam" id="PF01535">
    <property type="entry name" value="PPR"/>
    <property type="match status" value="4"/>
</dbReference>
<evidence type="ECO:0000313" key="4">
    <source>
        <dbReference type="Proteomes" id="UP001154282"/>
    </source>
</evidence>
<reference evidence="3" key="1">
    <citation type="submission" date="2022-08" db="EMBL/GenBank/DDBJ databases">
        <authorList>
            <person name="Gutierrez-Valencia J."/>
        </authorList>
    </citation>
    <scope>NUCLEOTIDE SEQUENCE</scope>
</reference>
<dbReference type="EMBL" id="CAMGYJ010000010">
    <property type="protein sequence ID" value="CAI0549752.1"/>
    <property type="molecule type" value="Genomic_DNA"/>
</dbReference>
<comment type="similarity">
    <text evidence="1">Belongs to the PPR family. P subfamily.</text>
</comment>
<comment type="caution">
    <text evidence="3">The sequence shown here is derived from an EMBL/GenBank/DDBJ whole genome shotgun (WGS) entry which is preliminary data.</text>
</comment>
<dbReference type="GO" id="GO:0003729">
    <property type="term" value="F:mRNA binding"/>
    <property type="evidence" value="ECO:0007669"/>
    <property type="project" value="UniProtKB-ARBA"/>
</dbReference>
<dbReference type="SUPFAM" id="SSF48452">
    <property type="entry name" value="TPR-like"/>
    <property type="match status" value="1"/>
</dbReference>